<dbReference type="EMBL" id="BLLF01000250">
    <property type="protein sequence ID" value="GFH09645.1"/>
    <property type="molecule type" value="Genomic_DNA"/>
</dbReference>
<sequence>MPGAVPRHQGMMTLGPALAQRTSSSHHMDMLACAVPSHATRQQLLGLQPSRLGRACALHFRGAYSRLKPAGAACGPHSSMVARQGQQHIMQACPSYTLSSSGPRAPCIPACSTLLTHHGQASACTAHKQRWSNTTASQLPVEGCC</sequence>
<evidence type="ECO:0000313" key="1">
    <source>
        <dbReference type="EMBL" id="GFH09645.1"/>
    </source>
</evidence>
<dbReference type="Proteomes" id="UP000485058">
    <property type="component" value="Unassembled WGS sequence"/>
</dbReference>
<dbReference type="AlphaFoldDB" id="A0A699YK49"/>
<protein>
    <submittedName>
        <fullName evidence="1">Uncharacterized protein</fullName>
    </submittedName>
</protein>
<evidence type="ECO:0000313" key="2">
    <source>
        <dbReference type="Proteomes" id="UP000485058"/>
    </source>
</evidence>
<proteinExistence type="predicted"/>
<organism evidence="1 2">
    <name type="scientific">Haematococcus lacustris</name>
    <name type="common">Green alga</name>
    <name type="synonym">Haematococcus pluvialis</name>
    <dbReference type="NCBI Taxonomy" id="44745"/>
    <lineage>
        <taxon>Eukaryota</taxon>
        <taxon>Viridiplantae</taxon>
        <taxon>Chlorophyta</taxon>
        <taxon>core chlorophytes</taxon>
        <taxon>Chlorophyceae</taxon>
        <taxon>CS clade</taxon>
        <taxon>Chlamydomonadales</taxon>
        <taxon>Haematococcaceae</taxon>
        <taxon>Haematococcus</taxon>
    </lineage>
</organism>
<accession>A0A699YK49</accession>
<reference evidence="1 2" key="1">
    <citation type="submission" date="2020-02" db="EMBL/GenBank/DDBJ databases">
        <title>Draft genome sequence of Haematococcus lacustris strain NIES-144.</title>
        <authorList>
            <person name="Morimoto D."/>
            <person name="Nakagawa S."/>
            <person name="Yoshida T."/>
            <person name="Sawayama S."/>
        </authorList>
    </citation>
    <scope>NUCLEOTIDE SEQUENCE [LARGE SCALE GENOMIC DNA]</scope>
    <source>
        <strain evidence="1 2">NIES-144</strain>
    </source>
</reference>
<keyword evidence="2" id="KW-1185">Reference proteome</keyword>
<gene>
    <name evidence="1" type="ORF">HaLaN_04826</name>
</gene>
<name>A0A699YK49_HAELA</name>
<comment type="caution">
    <text evidence="1">The sequence shown here is derived from an EMBL/GenBank/DDBJ whole genome shotgun (WGS) entry which is preliminary data.</text>
</comment>